<comment type="caution">
    <text evidence="2">The sequence shown here is derived from an EMBL/GenBank/DDBJ whole genome shotgun (WGS) entry which is preliminary data.</text>
</comment>
<evidence type="ECO:0000313" key="3">
    <source>
        <dbReference type="Proteomes" id="UP000789759"/>
    </source>
</evidence>
<evidence type="ECO:0000313" key="2">
    <source>
        <dbReference type="EMBL" id="CAG8793237.1"/>
    </source>
</evidence>
<keyword evidence="3" id="KW-1185">Reference proteome</keyword>
<name>A0A9N9JR44_9GLOM</name>
<reference evidence="2" key="1">
    <citation type="submission" date="2021-06" db="EMBL/GenBank/DDBJ databases">
        <authorList>
            <person name="Kallberg Y."/>
            <person name="Tangrot J."/>
            <person name="Rosling A."/>
        </authorList>
    </citation>
    <scope>NUCLEOTIDE SEQUENCE</scope>
    <source>
        <strain evidence="2">FL966</strain>
    </source>
</reference>
<accession>A0A9N9JR44</accession>
<dbReference type="OrthoDB" id="78858at2759"/>
<dbReference type="Proteomes" id="UP000789759">
    <property type="component" value="Unassembled WGS sequence"/>
</dbReference>
<dbReference type="PANTHER" id="PTHR15276:SF0">
    <property type="entry name" value="COILED-COIL DOMAIN-CONTAINING PROTEIN 6"/>
    <property type="match status" value="1"/>
</dbReference>
<dbReference type="EMBL" id="CAJVQA010027943">
    <property type="protein sequence ID" value="CAG8793237.1"/>
    <property type="molecule type" value="Genomic_DNA"/>
</dbReference>
<dbReference type="PANTHER" id="PTHR15276">
    <property type="entry name" value="H4 D10S170 PROTEIN-RELATED"/>
    <property type="match status" value="1"/>
</dbReference>
<organism evidence="2 3">
    <name type="scientific">Cetraspora pellucida</name>
    <dbReference type="NCBI Taxonomy" id="1433469"/>
    <lineage>
        <taxon>Eukaryota</taxon>
        <taxon>Fungi</taxon>
        <taxon>Fungi incertae sedis</taxon>
        <taxon>Mucoromycota</taxon>
        <taxon>Glomeromycotina</taxon>
        <taxon>Glomeromycetes</taxon>
        <taxon>Diversisporales</taxon>
        <taxon>Gigasporaceae</taxon>
        <taxon>Cetraspora</taxon>
    </lineage>
</organism>
<sequence length="234" mass="27069">MNSINNFENPHFARQEKVNLEASMETRAKSFQNTLSKLQINQGDTSSGVSSSPADLQQLTLNSQDPIVLRQELQNAYERIRQQELDIKKLKFELEMEQGHVNILRHDNQMLRQMTVDMHVSAEQEEEYISNKLLKRISGLKKEKGELLLQVEQEEEYLTNTLQKKLNQLQKEKIDMENALEQEQEYIVNRLQKQLDSLRNQQTYHPHHSRENSTSSVSNTGNVTPLPPASPSST</sequence>
<dbReference type="Pfam" id="PF09755">
    <property type="entry name" value="DUF2046"/>
    <property type="match status" value="1"/>
</dbReference>
<dbReference type="AlphaFoldDB" id="A0A9N9JR44"/>
<evidence type="ECO:0000256" key="1">
    <source>
        <dbReference type="SAM" id="MobiDB-lite"/>
    </source>
</evidence>
<feature type="compositionally biased region" description="Pro residues" evidence="1">
    <location>
        <begin position="225"/>
        <end position="234"/>
    </location>
</feature>
<dbReference type="InterPro" id="IPR019152">
    <property type="entry name" value="DUF2046"/>
</dbReference>
<protein>
    <submittedName>
        <fullName evidence="2">12253_t:CDS:1</fullName>
    </submittedName>
</protein>
<gene>
    <name evidence="2" type="ORF">CPELLU_LOCUS17149</name>
</gene>
<feature type="compositionally biased region" description="Low complexity" evidence="1">
    <location>
        <begin position="212"/>
        <end position="224"/>
    </location>
</feature>
<feature type="region of interest" description="Disordered" evidence="1">
    <location>
        <begin position="197"/>
        <end position="234"/>
    </location>
</feature>
<proteinExistence type="predicted"/>
<feature type="non-terminal residue" evidence="2">
    <location>
        <position position="1"/>
    </location>
</feature>